<gene>
    <name evidence="3" type="ORF">POVCU2_0069800</name>
</gene>
<reference evidence="4" key="1">
    <citation type="submission" date="2016-05" db="EMBL/GenBank/DDBJ databases">
        <authorList>
            <person name="Naeem Raeece"/>
        </authorList>
    </citation>
    <scope>NUCLEOTIDE SEQUENCE [LARGE SCALE GENOMIC DNA]</scope>
</reference>
<evidence type="ECO:0000256" key="2">
    <source>
        <dbReference type="SAM" id="Phobius"/>
    </source>
</evidence>
<keyword evidence="2" id="KW-1133">Transmembrane helix</keyword>
<protein>
    <submittedName>
        <fullName evidence="3">PIR Superfamily Protein</fullName>
    </submittedName>
</protein>
<accession>A0A1A8WFN3</accession>
<dbReference type="Proteomes" id="UP000078560">
    <property type="component" value="Unassembled WGS sequence"/>
</dbReference>
<dbReference type="InterPro" id="IPR008780">
    <property type="entry name" value="Plasmodium_Vir"/>
</dbReference>
<evidence type="ECO:0000313" key="4">
    <source>
        <dbReference type="Proteomes" id="UP000078560"/>
    </source>
</evidence>
<feature type="transmembrane region" description="Helical" evidence="2">
    <location>
        <begin position="259"/>
        <end position="279"/>
    </location>
</feature>
<dbReference type="AlphaFoldDB" id="A0A1A8WFN3"/>
<keyword evidence="2" id="KW-0472">Membrane</keyword>
<name>A0A1A8WFN3_PLAOA</name>
<dbReference type="EMBL" id="FLQU01001173">
    <property type="protein sequence ID" value="SBS91761.1"/>
    <property type="molecule type" value="Genomic_DNA"/>
</dbReference>
<feature type="compositionally biased region" description="Polar residues" evidence="1">
    <location>
        <begin position="233"/>
        <end position="248"/>
    </location>
</feature>
<proteinExistence type="predicted"/>
<evidence type="ECO:0000256" key="1">
    <source>
        <dbReference type="SAM" id="MobiDB-lite"/>
    </source>
</evidence>
<sequence length="333" mass="38978">MDDENEDYNIFTDFDEYKILEPRRTYYTVGYDDQFFCDELGTKFEKDKDKIINHCKHFLSLCSEYTVMRALQTIKSQNISGIMNYWLNCDLRDINVKHTLNSDFYPMMMVQSNKKLKKYGCTLDLHTIKNNDFHNLKTLYDLYDNLYKFNMNIKVNRQQDICKNGCYYKLQCATIYNTHIDKCPINKNSKFCNELENFRQKYSRDNTCGICSEVPSLKSRPSEGITEKDTAKEMQNSDPILNPGSNESGSDISFNKDNIIIPVTLCITFGLFLFLFLFYKFTPLGSILHAKIMKKNTILNNIDEEENKPVLANYETYHISCGNTPYHIAYHSA</sequence>
<feature type="region of interest" description="Disordered" evidence="1">
    <location>
        <begin position="220"/>
        <end position="248"/>
    </location>
</feature>
<evidence type="ECO:0000313" key="3">
    <source>
        <dbReference type="EMBL" id="SBS91761.1"/>
    </source>
</evidence>
<keyword evidence="2" id="KW-0812">Transmembrane</keyword>
<organism evidence="3 4">
    <name type="scientific">Plasmodium ovale curtisi</name>
    <dbReference type="NCBI Taxonomy" id="864141"/>
    <lineage>
        <taxon>Eukaryota</taxon>
        <taxon>Sar</taxon>
        <taxon>Alveolata</taxon>
        <taxon>Apicomplexa</taxon>
        <taxon>Aconoidasida</taxon>
        <taxon>Haemosporida</taxon>
        <taxon>Plasmodiidae</taxon>
        <taxon>Plasmodium</taxon>
        <taxon>Plasmodium (Plasmodium)</taxon>
    </lineage>
</organism>
<dbReference type="Pfam" id="PF05795">
    <property type="entry name" value="Plasmodium_Vir"/>
    <property type="match status" value="1"/>
</dbReference>